<evidence type="ECO:0000256" key="1">
    <source>
        <dbReference type="ARBA" id="ARBA00022741"/>
    </source>
</evidence>
<name>A0A0R1VBC1_9LACO</name>
<dbReference type="PANTHER" id="PTHR42855">
    <property type="entry name" value="ABC TRANSPORTER ATP-BINDING SUBUNIT"/>
    <property type="match status" value="1"/>
</dbReference>
<dbReference type="InterPro" id="IPR032524">
    <property type="entry name" value="ABC_tran_C"/>
</dbReference>
<evidence type="ECO:0000313" key="7">
    <source>
        <dbReference type="Proteomes" id="UP000051739"/>
    </source>
</evidence>
<dbReference type="PATRIC" id="fig|1423749.3.peg.1757"/>
<evidence type="ECO:0000256" key="4">
    <source>
        <dbReference type="SAM" id="MobiDB-lite"/>
    </source>
</evidence>
<keyword evidence="3" id="KW-0175">Coiled coil</keyword>
<keyword evidence="1" id="KW-0547">Nucleotide-binding</keyword>
<dbReference type="PROSITE" id="PS50893">
    <property type="entry name" value="ABC_TRANSPORTER_2"/>
    <property type="match status" value="2"/>
</dbReference>
<evidence type="ECO:0000313" key="6">
    <source>
        <dbReference type="EMBL" id="KRM02687.1"/>
    </source>
</evidence>
<gene>
    <name evidence="6" type="ORF">FC60_GL001698</name>
</gene>
<dbReference type="GO" id="GO:0003677">
    <property type="term" value="F:DNA binding"/>
    <property type="evidence" value="ECO:0007669"/>
    <property type="project" value="InterPro"/>
</dbReference>
<dbReference type="GO" id="GO:0005524">
    <property type="term" value="F:ATP binding"/>
    <property type="evidence" value="ECO:0007669"/>
    <property type="project" value="UniProtKB-KW"/>
</dbReference>
<protein>
    <submittedName>
        <fullName evidence="6">ABC transporter ATP-binding component</fullName>
    </submittedName>
</protein>
<dbReference type="InterPro" id="IPR017871">
    <property type="entry name" value="ABC_transporter-like_CS"/>
</dbReference>
<dbReference type="Gene3D" id="1.10.287.380">
    <property type="entry name" value="Valyl-tRNA synthetase, C-terminal domain"/>
    <property type="match status" value="1"/>
</dbReference>
<dbReference type="InterPro" id="IPR037118">
    <property type="entry name" value="Val-tRNA_synth_C_sf"/>
</dbReference>
<dbReference type="PANTHER" id="PTHR42855:SF1">
    <property type="entry name" value="ABC TRANSPORTER DOMAIN-CONTAINING PROTEIN"/>
    <property type="match status" value="1"/>
</dbReference>
<feature type="compositionally biased region" description="Polar residues" evidence="4">
    <location>
        <begin position="531"/>
        <end position="544"/>
    </location>
</feature>
<feature type="domain" description="ABC transporter" evidence="5">
    <location>
        <begin position="320"/>
        <end position="538"/>
    </location>
</feature>
<dbReference type="InterPro" id="IPR003593">
    <property type="entry name" value="AAA+_ATPase"/>
</dbReference>
<dbReference type="EMBL" id="AZFN01000008">
    <property type="protein sequence ID" value="KRM02687.1"/>
    <property type="molecule type" value="Genomic_DNA"/>
</dbReference>
<feature type="domain" description="ABC transporter" evidence="5">
    <location>
        <begin position="4"/>
        <end position="255"/>
    </location>
</feature>
<evidence type="ECO:0000256" key="2">
    <source>
        <dbReference type="ARBA" id="ARBA00022840"/>
    </source>
</evidence>
<dbReference type="InterPro" id="IPR032781">
    <property type="entry name" value="ABC_tran_Xtn"/>
</dbReference>
<dbReference type="SUPFAM" id="SSF52540">
    <property type="entry name" value="P-loop containing nucleoside triphosphate hydrolases"/>
    <property type="match status" value="2"/>
</dbReference>
<dbReference type="InterPro" id="IPR027417">
    <property type="entry name" value="P-loop_NTPase"/>
</dbReference>
<dbReference type="FunFam" id="3.40.50.300:FF:000011">
    <property type="entry name" value="Putative ABC transporter ATP-binding component"/>
    <property type="match status" value="1"/>
</dbReference>
<sequence length="630" mass="71966">MQTLRADNLTSTYGEKTLFKDVSFIINENDRIGLIGTNGSGKTSLLNVIAGLTNAEQGTITKPSDYTIGYLQQQPNLDPQKTVTEAVFASDQAVFKLIRRYHQALDEFSQHPEDPQAIEAYTKLQVQMDQANAWEAESQIKTILTQLHLTDLDRKISELSGGQLKRVGLAVVLIQHPDLLILDEPTNHLDLDSIIWLQDYLATYKGAVLIVTHDRYFLDQVTNHIWELSFGDLYHYDGNYQSFVEQKANRIELARETEKKRQSLYQKELAWMRTGAKARSTKQKGRINRFNELKSQIGHLQEDQDLEIALGSQRLGKDVIEFKNANLTFDQLTILQDFNWLVQANDRIGISGENGAGKTTLFKVIMGQLPLDSGVLKIGETVKLGYYSQQTEPIPEDKRVIEYLSEVAESVFDRNGQRIEVTGLLERFLFPRFMHGTLIRKLSGGEKRRLFLLKILMQQPNVLLLDEPTNDLDIGTLAVLEDYLDTFAGTVITISHDRYFLDRVAEQLLIFKGQGKIDRYVGRFTDYLNQSDESSSKPTDQSRVNPAPQATPKVTKDKTKLTYGERLEWDQLNEDIDQLTDQQQALELAMSENGDNYEKLARLQQELNEVVKTLDEKTARWEYLSEFVDE</sequence>
<comment type="caution">
    <text evidence="6">The sequence shown here is derived from an EMBL/GenBank/DDBJ whole genome shotgun (WGS) entry which is preliminary data.</text>
</comment>
<dbReference type="SMART" id="SM00382">
    <property type="entry name" value="AAA"/>
    <property type="match status" value="2"/>
</dbReference>
<dbReference type="Pfam" id="PF12848">
    <property type="entry name" value="ABC_tran_Xtn"/>
    <property type="match status" value="1"/>
</dbReference>
<dbReference type="InterPro" id="IPR003439">
    <property type="entry name" value="ABC_transporter-like_ATP-bd"/>
</dbReference>
<evidence type="ECO:0000256" key="3">
    <source>
        <dbReference type="SAM" id="Coils"/>
    </source>
</evidence>
<dbReference type="Pfam" id="PF00005">
    <property type="entry name" value="ABC_tran"/>
    <property type="match status" value="2"/>
</dbReference>
<keyword evidence="2 6" id="KW-0067">ATP-binding</keyword>
<reference evidence="6 7" key="1">
    <citation type="journal article" date="2015" name="Genome Announc.">
        <title>Expanding the biotechnology potential of lactobacilli through comparative genomics of 213 strains and associated genera.</title>
        <authorList>
            <person name="Sun Z."/>
            <person name="Harris H.M."/>
            <person name="McCann A."/>
            <person name="Guo C."/>
            <person name="Argimon S."/>
            <person name="Zhang W."/>
            <person name="Yang X."/>
            <person name="Jeffery I.B."/>
            <person name="Cooney J.C."/>
            <person name="Kagawa T.F."/>
            <person name="Liu W."/>
            <person name="Song Y."/>
            <person name="Salvetti E."/>
            <person name="Wrobel A."/>
            <person name="Rasinkangas P."/>
            <person name="Parkhill J."/>
            <person name="Rea M.C."/>
            <person name="O'Sullivan O."/>
            <person name="Ritari J."/>
            <person name="Douillard F.P."/>
            <person name="Paul Ross R."/>
            <person name="Yang R."/>
            <person name="Briner A.E."/>
            <person name="Felis G.E."/>
            <person name="de Vos W.M."/>
            <person name="Barrangou R."/>
            <person name="Klaenhammer T.R."/>
            <person name="Caufield P.W."/>
            <person name="Cui Y."/>
            <person name="Zhang H."/>
            <person name="O'Toole P.W."/>
        </authorList>
    </citation>
    <scope>NUCLEOTIDE SEQUENCE [LARGE SCALE GENOMIC DNA]</scope>
    <source>
        <strain evidence="6 7">DSM 16045</strain>
    </source>
</reference>
<feature type="region of interest" description="Disordered" evidence="4">
    <location>
        <begin position="531"/>
        <end position="557"/>
    </location>
</feature>
<dbReference type="PROSITE" id="PS00211">
    <property type="entry name" value="ABC_TRANSPORTER_1"/>
    <property type="match status" value="2"/>
</dbReference>
<dbReference type="Proteomes" id="UP000051739">
    <property type="component" value="Unassembled WGS sequence"/>
</dbReference>
<dbReference type="Gene3D" id="3.40.50.300">
    <property type="entry name" value="P-loop containing nucleotide triphosphate hydrolases"/>
    <property type="match status" value="2"/>
</dbReference>
<dbReference type="AlphaFoldDB" id="A0A0R1VBC1"/>
<keyword evidence="7" id="KW-1185">Reference proteome</keyword>
<organism evidence="6 7">
    <name type="scientific">Limosilactobacillus gastricus DSM 16045</name>
    <dbReference type="NCBI Taxonomy" id="1423749"/>
    <lineage>
        <taxon>Bacteria</taxon>
        <taxon>Bacillati</taxon>
        <taxon>Bacillota</taxon>
        <taxon>Bacilli</taxon>
        <taxon>Lactobacillales</taxon>
        <taxon>Lactobacillaceae</taxon>
        <taxon>Limosilactobacillus</taxon>
    </lineage>
</organism>
<evidence type="ECO:0000259" key="5">
    <source>
        <dbReference type="PROSITE" id="PS50893"/>
    </source>
</evidence>
<dbReference type="CDD" id="cd03221">
    <property type="entry name" value="ABCF_EF-3"/>
    <property type="match status" value="2"/>
</dbReference>
<accession>A0A0R1VBC1</accession>
<dbReference type="GO" id="GO:0016887">
    <property type="term" value="F:ATP hydrolysis activity"/>
    <property type="evidence" value="ECO:0007669"/>
    <property type="project" value="InterPro"/>
</dbReference>
<feature type="coiled-coil region" evidence="3">
    <location>
        <begin position="569"/>
        <end position="620"/>
    </location>
</feature>
<dbReference type="RefSeq" id="WP_056937129.1">
    <property type="nucleotide sequence ID" value="NZ_AZFN01000008.1"/>
</dbReference>
<proteinExistence type="predicted"/>
<dbReference type="InterPro" id="IPR051309">
    <property type="entry name" value="ABCF_ATPase"/>
</dbReference>
<dbReference type="Pfam" id="PF16326">
    <property type="entry name" value="ABC_tran_CTD"/>
    <property type="match status" value="1"/>
</dbReference>